<keyword evidence="2" id="KW-0472">Membrane</keyword>
<evidence type="ECO:0000256" key="2">
    <source>
        <dbReference type="SAM" id="Phobius"/>
    </source>
</evidence>
<name>F0ZPP0_DICPU</name>
<feature type="domain" description="DUF7906" evidence="3">
    <location>
        <begin position="74"/>
        <end position="221"/>
    </location>
</feature>
<dbReference type="eggNOG" id="ENOG502QWFV">
    <property type="taxonomic scope" value="Eukaryota"/>
</dbReference>
<evidence type="ECO:0000259" key="3">
    <source>
        <dbReference type="Pfam" id="PF25483"/>
    </source>
</evidence>
<gene>
    <name evidence="4" type="ORF">DICPUDRAFT_94882</name>
</gene>
<dbReference type="OrthoDB" id="18451at2759"/>
<dbReference type="KEGG" id="dpp:DICPUDRAFT_94882"/>
<dbReference type="RefSeq" id="XP_003289379.1">
    <property type="nucleotide sequence ID" value="XM_003289331.1"/>
</dbReference>
<dbReference type="FunCoup" id="F0ZPP0">
    <property type="interactions" value="13"/>
</dbReference>
<dbReference type="STRING" id="5786.F0ZPP0"/>
<dbReference type="Pfam" id="PF25483">
    <property type="entry name" value="DUF7906"/>
    <property type="match status" value="1"/>
</dbReference>
<dbReference type="InParanoid" id="F0ZPP0"/>
<dbReference type="Proteomes" id="UP000001064">
    <property type="component" value="Unassembled WGS sequence"/>
</dbReference>
<dbReference type="GeneID" id="10502341"/>
<dbReference type="InterPro" id="IPR057228">
    <property type="entry name" value="DUF7906"/>
</dbReference>
<evidence type="ECO:0000256" key="1">
    <source>
        <dbReference type="SAM" id="MobiDB-lite"/>
    </source>
</evidence>
<reference evidence="5" key="1">
    <citation type="journal article" date="2011" name="Genome Biol.">
        <title>Comparative genomics of the social amoebae Dictyostelium discoideum and Dictyostelium purpureum.</title>
        <authorList>
            <consortium name="US DOE Joint Genome Institute (JGI-PGF)"/>
            <person name="Sucgang R."/>
            <person name="Kuo A."/>
            <person name="Tian X."/>
            <person name="Salerno W."/>
            <person name="Parikh A."/>
            <person name="Feasley C.L."/>
            <person name="Dalin E."/>
            <person name="Tu H."/>
            <person name="Huang E."/>
            <person name="Barry K."/>
            <person name="Lindquist E."/>
            <person name="Shapiro H."/>
            <person name="Bruce D."/>
            <person name="Schmutz J."/>
            <person name="Salamov A."/>
            <person name="Fey P."/>
            <person name="Gaudet P."/>
            <person name="Anjard C."/>
            <person name="Babu M.M."/>
            <person name="Basu S."/>
            <person name="Bushmanova Y."/>
            <person name="van der Wel H."/>
            <person name="Katoh-Kurasawa M."/>
            <person name="Dinh C."/>
            <person name="Coutinho P.M."/>
            <person name="Saito T."/>
            <person name="Elias M."/>
            <person name="Schaap P."/>
            <person name="Kay R.R."/>
            <person name="Henrissat B."/>
            <person name="Eichinger L."/>
            <person name="Rivero F."/>
            <person name="Putnam N.H."/>
            <person name="West C.M."/>
            <person name="Loomis W.F."/>
            <person name="Chisholm R.L."/>
            <person name="Shaulsky G."/>
            <person name="Strassmann J.E."/>
            <person name="Queller D.C."/>
            <person name="Kuspa A."/>
            <person name="Grigoriev I.V."/>
        </authorList>
    </citation>
    <scope>NUCLEOTIDE SEQUENCE [LARGE SCALE GENOMIC DNA]</scope>
    <source>
        <strain evidence="5">QSDP1</strain>
    </source>
</reference>
<keyword evidence="5" id="KW-1185">Reference proteome</keyword>
<keyword evidence="2" id="KW-0812">Transmembrane</keyword>
<protein>
    <recommendedName>
        <fullName evidence="3">DUF7906 domain-containing protein</fullName>
    </recommendedName>
</protein>
<dbReference type="VEuPathDB" id="AmoebaDB:DICPUDRAFT_94882"/>
<evidence type="ECO:0000313" key="5">
    <source>
        <dbReference type="Proteomes" id="UP000001064"/>
    </source>
</evidence>
<proteinExistence type="predicted"/>
<sequence>MPTNIQVILIGFDSNGAYEYSLPPDSLYQILTESYPIHYSHSIEKSNYLKNDEEEEENTNNNNNNNNNNNEDILNILNKRLITHYDLKYNIVNAPKETLERYEQLLQLHMKPLSETNQESSFDGETHLVPIEGIETFIENEINKTPKNTRDYTVVLVNPNKDRVLKEYQVQNPKDRTPSNIFKYQFTMDNRDVISPVWVGSGRFVVVDLSAGPLKYGTTLHKSSDELISEGSIDYDSIPRLVEYFLGRGYSGTSLQGASPIEIAAHISTIIINCIQNVFLFDTKYDYIPLFQKILIPILIFKDTDEIKIQDQLMDLNLIKSEAKRLFPFSEVNFVVAEHSLHEHKHISMAFSKSIKSHTSFEMDPKTGLFTNIIKSYIDSKELLLRLKTEDDILAAGLIGSETTQIPESLQKSKRNTPSQKSKILPIYMFSLLKSPSNLLLDKYYLHSSDQDAIVVLQTNHSFNSTLYKGNKQVEVNSLTTTNRNIIAGIAESQGLMGPTIKYSEAHGRLINNFLWGFGHHPFGFFSSNNSRISQIFIDGIIRNTIITSVQSSEINLKSAFDRVSEFTQKYLLDSLGFEIKDTSLSHGNFLIDRLYHAPPNKLPILKSIVARLHDDLDKITFEIKNQIVLIPSFLSINKELNKFQRDKISQDLVLIATQVSGFLDYVEKEISNVENQLLCCAITRGSSKVSSTNRNLSILILVFAALVTVILYRISQNQSTKKKPLLINRRGNLNKK</sequence>
<dbReference type="PANTHER" id="PTHR31515:SF0">
    <property type="entry name" value="TRANSMEMBRANE PROTEIN"/>
    <property type="match status" value="1"/>
</dbReference>
<feature type="region of interest" description="Disordered" evidence="1">
    <location>
        <begin position="50"/>
        <end position="70"/>
    </location>
</feature>
<dbReference type="OMA" id="NRYNIMD"/>
<keyword evidence="2" id="KW-1133">Transmembrane helix</keyword>
<dbReference type="AlphaFoldDB" id="F0ZPP0"/>
<evidence type="ECO:0000313" key="4">
    <source>
        <dbReference type="EMBL" id="EGC34086.1"/>
    </source>
</evidence>
<feature type="transmembrane region" description="Helical" evidence="2">
    <location>
        <begin position="697"/>
        <end position="715"/>
    </location>
</feature>
<dbReference type="EMBL" id="GL871112">
    <property type="protein sequence ID" value="EGC34086.1"/>
    <property type="molecule type" value="Genomic_DNA"/>
</dbReference>
<accession>F0ZPP0</accession>
<organism evidence="4 5">
    <name type="scientific">Dictyostelium purpureum</name>
    <name type="common">Slime mold</name>
    <dbReference type="NCBI Taxonomy" id="5786"/>
    <lineage>
        <taxon>Eukaryota</taxon>
        <taxon>Amoebozoa</taxon>
        <taxon>Evosea</taxon>
        <taxon>Eumycetozoa</taxon>
        <taxon>Dictyostelia</taxon>
        <taxon>Dictyosteliales</taxon>
        <taxon>Dictyosteliaceae</taxon>
        <taxon>Dictyostelium</taxon>
    </lineage>
</organism>
<dbReference type="PANTHER" id="PTHR31515">
    <property type="entry name" value="TRANSMEMBRANE PROTEIN-RELATED"/>
    <property type="match status" value="1"/>
</dbReference>
<feature type="compositionally biased region" description="Low complexity" evidence="1">
    <location>
        <begin position="59"/>
        <end position="70"/>
    </location>
</feature>